<proteinExistence type="predicted"/>
<dbReference type="Proteomes" id="UP001279734">
    <property type="component" value="Unassembled WGS sequence"/>
</dbReference>
<protein>
    <submittedName>
        <fullName evidence="1">Uncharacterized protein</fullName>
    </submittedName>
</protein>
<comment type="caution">
    <text evidence="1">The sequence shown here is derived from an EMBL/GenBank/DDBJ whole genome shotgun (WGS) entry which is preliminary data.</text>
</comment>
<gene>
    <name evidence="1" type="ORF">Nepgr_007083</name>
</gene>
<accession>A0AAD3S6A4</accession>
<sequence length="141" mass="16016">MSLEQRIKHLARRRRNYQLRRLRAGIANLNPQGWTQTSIVTESNGIATAHPGLSKLGSKNEGLEDGAHKLRNFPRRLRLHQIRHLARALNNPAGLHRDDITLQNGSDLISKQNSSTNCGSIVRLRLIHVKRLARELKSNTR</sequence>
<evidence type="ECO:0000313" key="1">
    <source>
        <dbReference type="EMBL" id="GMH05243.1"/>
    </source>
</evidence>
<dbReference type="AlphaFoldDB" id="A0AAD3S6A4"/>
<keyword evidence="2" id="KW-1185">Reference proteome</keyword>
<evidence type="ECO:0000313" key="2">
    <source>
        <dbReference type="Proteomes" id="UP001279734"/>
    </source>
</evidence>
<organism evidence="1 2">
    <name type="scientific">Nepenthes gracilis</name>
    <name type="common">Slender pitcher plant</name>
    <dbReference type="NCBI Taxonomy" id="150966"/>
    <lineage>
        <taxon>Eukaryota</taxon>
        <taxon>Viridiplantae</taxon>
        <taxon>Streptophyta</taxon>
        <taxon>Embryophyta</taxon>
        <taxon>Tracheophyta</taxon>
        <taxon>Spermatophyta</taxon>
        <taxon>Magnoliopsida</taxon>
        <taxon>eudicotyledons</taxon>
        <taxon>Gunneridae</taxon>
        <taxon>Pentapetalae</taxon>
        <taxon>Caryophyllales</taxon>
        <taxon>Nepenthaceae</taxon>
        <taxon>Nepenthes</taxon>
    </lineage>
</organism>
<dbReference type="EMBL" id="BSYO01000005">
    <property type="protein sequence ID" value="GMH05243.1"/>
    <property type="molecule type" value="Genomic_DNA"/>
</dbReference>
<name>A0AAD3S6A4_NEPGR</name>
<reference evidence="1" key="1">
    <citation type="submission" date="2023-05" db="EMBL/GenBank/DDBJ databases">
        <title>Nepenthes gracilis genome sequencing.</title>
        <authorList>
            <person name="Fukushima K."/>
        </authorList>
    </citation>
    <scope>NUCLEOTIDE SEQUENCE</scope>
    <source>
        <strain evidence="1">SING2019-196</strain>
    </source>
</reference>